<comment type="caution">
    <text evidence="2">The sequence shown here is derived from an EMBL/GenBank/DDBJ whole genome shotgun (WGS) entry which is preliminary data.</text>
</comment>
<reference evidence="2" key="1">
    <citation type="submission" date="2023-06" db="EMBL/GenBank/DDBJ databases">
        <title>Genome-scale phylogeny and comparative genomics of the fungal order Sordariales.</title>
        <authorList>
            <consortium name="Lawrence Berkeley National Laboratory"/>
            <person name="Hensen N."/>
            <person name="Bonometti L."/>
            <person name="Westerberg I."/>
            <person name="Brannstrom I.O."/>
            <person name="Guillou S."/>
            <person name="Cros-Aarteil S."/>
            <person name="Calhoun S."/>
            <person name="Haridas S."/>
            <person name="Kuo A."/>
            <person name="Mondo S."/>
            <person name="Pangilinan J."/>
            <person name="Riley R."/>
            <person name="LaButti K."/>
            <person name="Andreopoulos B."/>
            <person name="Lipzen A."/>
            <person name="Chen C."/>
            <person name="Yanf M."/>
            <person name="Daum C."/>
            <person name="Ng V."/>
            <person name="Clum A."/>
            <person name="Steindorff A."/>
            <person name="Ohm R."/>
            <person name="Martin F."/>
            <person name="Silar P."/>
            <person name="Natvig D."/>
            <person name="Lalanne C."/>
            <person name="Gautier V."/>
            <person name="Ament-velasquez S.L."/>
            <person name="Kruys A."/>
            <person name="Hutchinson M.I."/>
            <person name="Powell A.J."/>
            <person name="Barry K."/>
            <person name="Miller A.N."/>
            <person name="Grigoriev I.V."/>
            <person name="Debuchy R."/>
            <person name="Gladieux P."/>
            <person name="Thoren M.H."/>
            <person name="Johannesson H."/>
        </authorList>
    </citation>
    <scope>NUCLEOTIDE SEQUENCE</scope>
    <source>
        <strain evidence="2">SMH3187-1</strain>
    </source>
</reference>
<dbReference type="Proteomes" id="UP001172155">
    <property type="component" value="Unassembled WGS sequence"/>
</dbReference>
<feature type="compositionally biased region" description="Polar residues" evidence="1">
    <location>
        <begin position="19"/>
        <end position="29"/>
    </location>
</feature>
<evidence type="ECO:0000256" key="1">
    <source>
        <dbReference type="SAM" id="MobiDB-lite"/>
    </source>
</evidence>
<sequence length="444" mass="49938">MAPPSPPASDEDGGPEGSASPQPSQHPTWQAVTQMNPPVLRLPNEMLLEIFEHVAAFYENKPNPHKLGCSSSPTWNHQFPNDSEGPAWSIMAVRLTCCRFCAVSSHLLIRSLQVDMTDSSLDRLNKIASHPVFSKSVRAVRVSIHEHLPPMDDDDLEDDPRWYRWLQYHLTELNLCVPISVGVTSSFPSMSSHKLKRCVADKSHVADVTQIQPGITQVADVAFIMLDAWDRWDLGWCFLVGIPDQDLRLFFQDLKDRILEQCQQQRKWLKNLAELASTIAAALQRMPRANMFEVGEYNPDMFDVGDYNPDKLLEGLKGSRIVFSVFKAFLTLLKHHGSLCVLELVRLLLLFGNDWEKSWADALDFLRNTRPCNGPISIWHPAGEFEDGENKTINYAFVHSVPGADGTPGVRSPAEVYAMGGTDENPMRSSRFRPGFVEPESDTE</sequence>
<dbReference type="AlphaFoldDB" id="A0AA40BQQ9"/>
<accession>A0AA40BQQ9</accession>
<evidence type="ECO:0000313" key="3">
    <source>
        <dbReference type="Proteomes" id="UP001172155"/>
    </source>
</evidence>
<feature type="region of interest" description="Disordered" evidence="1">
    <location>
        <begin position="1"/>
        <end position="29"/>
    </location>
</feature>
<protein>
    <recommendedName>
        <fullName evidence="4">F-box domain-containing protein</fullName>
    </recommendedName>
</protein>
<keyword evidence="3" id="KW-1185">Reference proteome</keyword>
<dbReference type="EMBL" id="JAUKUD010000007">
    <property type="protein sequence ID" value="KAK0738654.1"/>
    <property type="molecule type" value="Genomic_DNA"/>
</dbReference>
<gene>
    <name evidence="2" type="ORF">B0T18DRAFT_450577</name>
</gene>
<evidence type="ECO:0008006" key="4">
    <source>
        <dbReference type="Google" id="ProtNLM"/>
    </source>
</evidence>
<feature type="region of interest" description="Disordered" evidence="1">
    <location>
        <begin position="410"/>
        <end position="444"/>
    </location>
</feature>
<name>A0AA40BQQ9_9PEZI</name>
<organism evidence="2 3">
    <name type="scientific">Schizothecium vesticola</name>
    <dbReference type="NCBI Taxonomy" id="314040"/>
    <lineage>
        <taxon>Eukaryota</taxon>
        <taxon>Fungi</taxon>
        <taxon>Dikarya</taxon>
        <taxon>Ascomycota</taxon>
        <taxon>Pezizomycotina</taxon>
        <taxon>Sordariomycetes</taxon>
        <taxon>Sordariomycetidae</taxon>
        <taxon>Sordariales</taxon>
        <taxon>Schizotheciaceae</taxon>
        <taxon>Schizothecium</taxon>
    </lineage>
</organism>
<proteinExistence type="predicted"/>
<evidence type="ECO:0000313" key="2">
    <source>
        <dbReference type="EMBL" id="KAK0738654.1"/>
    </source>
</evidence>